<evidence type="ECO:0000313" key="2">
    <source>
        <dbReference type="EMBL" id="QBR88298.1"/>
    </source>
</evidence>
<name>A0ABX5SQ83_9MICO</name>
<feature type="compositionally biased region" description="Gly residues" evidence="1">
    <location>
        <begin position="155"/>
        <end position="165"/>
    </location>
</feature>
<gene>
    <name evidence="2" type="ORF">E4K62_06065</name>
</gene>
<dbReference type="SUPFAM" id="SSF53955">
    <property type="entry name" value="Lysozyme-like"/>
    <property type="match status" value="1"/>
</dbReference>
<evidence type="ECO:0000313" key="3">
    <source>
        <dbReference type="Proteomes" id="UP000295748"/>
    </source>
</evidence>
<dbReference type="Proteomes" id="UP000295748">
    <property type="component" value="Chromosome"/>
</dbReference>
<sequence>MQAAEAEEEAGVRRARLGAIASGLYRSAGDGPILAQLLTTADPDSLLGRLGVLERVGQASARSAHAARAAAGVAASIQEQADTAAAERERLAVAAEAAAATARSEADAEAAAVASAASALDRAYARLATARGTTPAREKQAHLTERAEADAAAPGGAGAGGGGRGDAAPPPPAPGPPPAPVPPPPGAGPVMSPAQAQAHARTAISRYGWGEDQFSCLVRLWNRESGWRAEALNRSSGAYGIPQALPAEKMASAGPDWRTNATTQIAWGLAYIKARYASPCGAWDHSERTGWY</sequence>
<protein>
    <submittedName>
        <fullName evidence="2">Lytic transglycosylase domain-containing protein</fullName>
    </submittedName>
</protein>
<dbReference type="InterPro" id="IPR023346">
    <property type="entry name" value="Lysozyme-like_dom_sf"/>
</dbReference>
<accession>A0ABX5SQ83</accession>
<feature type="compositionally biased region" description="Basic and acidic residues" evidence="1">
    <location>
        <begin position="136"/>
        <end position="149"/>
    </location>
</feature>
<evidence type="ECO:0000256" key="1">
    <source>
        <dbReference type="SAM" id="MobiDB-lite"/>
    </source>
</evidence>
<keyword evidence="3" id="KW-1185">Reference proteome</keyword>
<proteinExistence type="predicted"/>
<feature type="region of interest" description="Disordered" evidence="1">
    <location>
        <begin position="131"/>
        <end position="197"/>
    </location>
</feature>
<feature type="compositionally biased region" description="Pro residues" evidence="1">
    <location>
        <begin position="168"/>
        <end position="187"/>
    </location>
</feature>
<organism evidence="2 3">
    <name type="scientific">Microbacterium wangchenii</name>
    <dbReference type="NCBI Taxonomy" id="2541726"/>
    <lineage>
        <taxon>Bacteria</taxon>
        <taxon>Bacillati</taxon>
        <taxon>Actinomycetota</taxon>
        <taxon>Actinomycetes</taxon>
        <taxon>Micrococcales</taxon>
        <taxon>Microbacteriaceae</taxon>
        <taxon>Microbacterium</taxon>
    </lineage>
</organism>
<dbReference type="EMBL" id="CP038266">
    <property type="protein sequence ID" value="QBR88298.1"/>
    <property type="molecule type" value="Genomic_DNA"/>
</dbReference>
<reference evidence="2 3" key="1">
    <citation type="submission" date="2019-03" db="EMBL/GenBank/DDBJ databases">
        <authorList>
            <person name="Dong K."/>
        </authorList>
    </citation>
    <scope>NUCLEOTIDE SEQUENCE [LARGE SCALE GENOMIC DNA]</scope>
    <source>
        <strain evidence="3">dk512</strain>
    </source>
</reference>